<reference evidence="1" key="1">
    <citation type="submission" date="2018-02" db="EMBL/GenBank/DDBJ databases">
        <title>Rhizophora mucronata_Transcriptome.</title>
        <authorList>
            <person name="Meera S.P."/>
            <person name="Sreeshan A."/>
            <person name="Augustine A."/>
        </authorList>
    </citation>
    <scope>NUCLEOTIDE SEQUENCE</scope>
    <source>
        <tissue evidence="1">Leaf</tissue>
    </source>
</reference>
<organism evidence="1">
    <name type="scientific">Rhizophora mucronata</name>
    <name type="common">Asiatic mangrove</name>
    <dbReference type="NCBI Taxonomy" id="61149"/>
    <lineage>
        <taxon>Eukaryota</taxon>
        <taxon>Viridiplantae</taxon>
        <taxon>Streptophyta</taxon>
        <taxon>Embryophyta</taxon>
        <taxon>Tracheophyta</taxon>
        <taxon>Spermatophyta</taxon>
        <taxon>Magnoliopsida</taxon>
        <taxon>eudicotyledons</taxon>
        <taxon>Gunneridae</taxon>
        <taxon>Pentapetalae</taxon>
        <taxon>rosids</taxon>
        <taxon>fabids</taxon>
        <taxon>Malpighiales</taxon>
        <taxon>Rhizophoraceae</taxon>
        <taxon>Rhizophora</taxon>
    </lineage>
</organism>
<accession>A0A2P2QM93</accession>
<evidence type="ECO:0000313" key="1">
    <source>
        <dbReference type="EMBL" id="MBX68094.1"/>
    </source>
</evidence>
<name>A0A2P2QM93_RHIMU</name>
<protein>
    <submittedName>
        <fullName evidence="1">Uncharacterized protein</fullName>
    </submittedName>
</protein>
<dbReference type="AlphaFoldDB" id="A0A2P2QM93"/>
<proteinExistence type="predicted"/>
<sequence>MLCHSNYLCFLLFSLFVKSKLKNCKFSFFWGGII</sequence>
<dbReference type="EMBL" id="GGEC01087610">
    <property type="protein sequence ID" value="MBX68094.1"/>
    <property type="molecule type" value="Transcribed_RNA"/>
</dbReference>